<dbReference type="InterPro" id="IPR050389">
    <property type="entry name" value="LysR-type_TF"/>
</dbReference>
<keyword evidence="3" id="KW-0238">DNA-binding</keyword>
<gene>
    <name evidence="6" type="ORF">GRI32_00620</name>
</gene>
<name>A0A844ZNM0_9SPHN</name>
<dbReference type="AlphaFoldDB" id="A0A844ZNM0"/>
<dbReference type="InterPro" id="IPR036390">
    <property type="entry name" value="WH_DNA-bd_sf"/>
</dbReference>
<dbReference type="PANTHER" id="PTHR30118:SF6">
    <property type="entry name" value="HTH-TYPE TRANSCRIPTIONAL REGULATOR LEUO"/>
    <property type="match status" value="1"/>
</dbReference>
<dbReference type="Proteomes" id="UP000435243">
    <property type="component" value="Unassembled WGS sequence"/>
</dbReference>
<evidence type="ECO:0000259" key="5">
    <source>
        <dbReference type="PROSITE" id="PS50931"/>
    </source>
</evidence>
<evidence type="ECO:0000256" key="1">
    <source>
        <dbReference type="ARBA" id="ARBA00009437"/>
    </source>
</evidence>
<dbReference type="PROSITE" id="PS50931">
    <property type="entry name" value="HTH_LYSR"/>
    <property type="match status" value="1"/>
</dbReference>
<reference evidence="6 7" key="1">
    <citation type="submission" date="2019-12" db="EMBL/GenBank/DDBJ databases">
        <title>Genomic-based taxomic classification of the family Erythrobacteraceae.</title>
        <authorList>
            <person name="Xu L."/>
        </authorList>
    </citation>
    <scope>NUCLEOTIDE SEQUENCE [LARGE SCALE GENOMIC DNA]</scope>
    <source>
        <strain evidence="6 7">JCM 16339</strain>
    </source>
</reference>
<keyword evidence="2" id="KW-0805">Transcription regulation</keyword>
<feature type="domain" description="HTH lysR-type" evidence="5">
    <location>
        <begin position="6"/>
        <end position="63"/>
    </location>
</feature>
<dbReference type="Gene3D" id="1.10.10.10">
    <property type="entry name" value="Winged helix-like DNA-binding domain superfamily/Winged helix DNA-binding domain"/>
    <property type="match status" value="1"/>
</dbReference>
<evidence type="ECO:0000313" key="6">
    <source>
        <dbReference type="EMBL" id="MXO87239.1"/>
    </source>
</evidence>
<dbReference type="EMBL" id="WTYY01000001">
    <property type="protein sequence ID" value="MXO87239.1"/>
    <property type="molecule type" value="Genomic_DNA"/>
</dbReference>
<dbReference type="OrthoDB" id="8339333at2"/>
<comment type="similarity">
    <text evidence="1">Belongs to the LysR transcriptional regulatory family.</text>
</comment>
<evidence type="ECO:0000256" key="3">
    <source>
        <dbReference type="ARBA" id="ARBA00023125"/>
    </source>
</evidence>
<dbReference type="InterPro" id="IPR000847">
    <property type="entry name" value="LysR_HTH_N"/>
</dbReference>
<keyword evidence="4" id="KW-0804">Transcription</keyword>
<protein>
    <submittedName>
        <fullName evidence="6">LysR family transcriptional regulator</fullName>
    </submittedName>
</protein>
<dbReference type="Pfam" id="PF03466">
    <property type="entry name" value="LysR_substrate"/>
    <property type="match status" value="1"/>
</dbReference>
<dbReference type="RefSeq" id="WP_160589203.1">
    <property type="nucleotide sequence ID" value="NZ_BAAAFP010000002.1"/>
</dbReference>
<dbReference type="InterPro" id="IPR036388">
    <property type="entry name" value="WH-like_DNA-bd_sf"/>
</dbReference>
<dbReference type="SUPFAM" id="SSF46785">
    <property type="entry name" value="Winged helix' DNA-binding domain"/>
    <property type="match status" value="1"/>
</dbReference>
<dbReference type="InterPro" id="IPR005119">
    <property type="entry name" value="LysR_subst-bd"/>
</dbReference>
<dbReference type="PANTHER" id="PTHR30118">
    <property type="entry name" value="HTH-TYPE TRANSCRIPTIONAL REGULATOR LEUO-RELATED"/>
    <property type="match status" value="1"/>
</dbReference>
<evidence type="ECO:0000256" key="2">
    <source>
        <dbReference type="ARBA" id="ARBA00023015"/>
    </source>
</evidence>
<keyword evidence="7" id="KW-1185">Reference proteome</keyword>
<dbReference type="GO" id="GO:0003700">
    <property type="term" value="F:DNA-binding transcription factor activity"/>
    <property type="evidence" value="ECO:0007669"/>
    <property type="project" value="InterPro"/>
</dbReference>
<sequence length="302" mass="33037">MRFDNFDLNLLVALDALLDHRSVTRAAAQLNVTQSAMSSSLKRLRLALGDELLVQSGRGMVPTAGAEQLAPLVREQLLRIRSLISSATAFDPATSTRRFRLAASDYISTVLLVPAQRRLAQLAPGVGLEIAMPTTGTSERLGKGEFDLLLTPREFAAKGHPYDRIFEERQVVVGCSTNPLLQGPVTLEAFTDAGHVAVRFDGRNTFIENALEELGLSVRIEVIAPSFVQVPYFLPGTRRLALMHERLAHQMAQILPLAIAESPVAVPLMQEVAQYHSARSGDAGLAWLRGLIQQVVRELEDV</sequence>
<evidence type="ECO:0000313" key="7">
    <source>
        <dbReference type="Proteomes" id="UP000435243"/>
    </source>
</evidence>
<organism evidence="6 7">
    <name type="scientific">Alteraurantiacibacter aestuarii</name>
    <dbReference type="NCBI Taxonomy" id="650004"/>
    <lineage>
        <taxon>Bacteria</taxon>
        <taxon>Pseudomonadati</taxon>
        <taxon>Pseudomonadota</taxon>
        <taxon>Alphaproteobacteria</taxon>
        <taxon>Sphingomonadales</taxon>
        <taxon>Erythrobacteraceae</taxon>
        <taxon>Alteraurantiacibacter</taxon>
    </lineage>
</organism>
<dbReference type="Gene3D" id="3.40.190.10">
    <property type="entry name" value="Periplasmic binding protein-like II"/>
    <property type="match status" value="2"/>
</dbReference>
<dbReference type="GO" id="GO:0003677">
    <property type="term" value="F:DNA binding"/>
    <property type="evidence" value="ECO:0007669"/>
    <property type="project" value="UniProtKB-KW"/>
</dbReference>
<dbReference type="Pfam" id="PF00126">
    <property type="entry name" value="HTH_1"/>
    <property type="match status" value="1"/>
</dbReference>
<dbReference type="SUPFAM" id="SSF53850">
    <property type="entry name" value="Periplasmic binding protein-like II"/>
    <property type="match status" value="1"/>
</dbReference>
<accession>A0A844ZNM0</accession>
<comment type="caution">
    <text evidence="6">The sequence shown here is derived from an EMBL/GenBank/DDBJ whole genome shotgun (WGS) entry which is preliminary data.</text>
</comment>
<proteinExistence type="inferred from homology"/>
<evidence type="ECO:0000256" key="4">
    <source>
        <dbReference type="ARBA" id="ARBA00023163"/>
    </source>
</evidence>
<dbReference type="PRINTS" id="PR00039">
    <property type="entry name" value="HTHLYSR"/>
</dbReference>